<dbReference type="Pfam" id="PF13585">
    <property type="entry name" value="CHU_C"/>
    <property type="match status" value="1"/>
</dbReference>
<dbReference type="Gene3D" id="2.60.40.10">
    <property type="entry name" value="Immunoglobulins"/>
    <property type="match status" value="4"/>
</dbReference>
<evidence type="ECO:0000313" key="3">
    <source>
        <dbReference type="EMBL" id="MDI3322272.1"/>
    </source>
</evidence>
<dbReference type="InterPro" id="IPR022409">
    <property type="entry name" value="PKD/Chitinase_dom"/>
</dbReference>
<dbReference type="InterPro" id="IPR035986">
    <property type="entry name" value="PKD_dom_sf"/>
</dbReference>
<sequence>MRYLIFLLATVFSLQLQAQQTIENNISAVVDCGDRTAFVFSDTDPQDEWQVVEWSFGDGTMVNEMPVPASIAHKYGVSNSATYVVSLKKKNVITQQFSIASRTVFVVNEQPSFTVDVLETCLQNKVTFVPLGIKSQYINKYQWDFGDGKLTVKTNTKLSPKFDASVSYAFDDPGIYNVQLAIVDTNSCSRTFEYPNVIHIRGPVAKFKATSVTSCKEENFTRTIKDASVPDKTAAINKWEWYVWETGTSGPADPTAIFDGTHPMNADGVVFPFSNTNHAYKGYSIKLIVTDNEGCISAAKTSSSYIKSYWPKASFEAEKTLLCNENDVKLKDASTGNKLNYTWVYGDGETGSTSVSHSHTYLNTGLYSVKLAVAEKQMNTCKDEVVKDNYIKIVNVKAAFEMIDSKQCGPVPVSFIDHSIGAASYNWDFGDGPISAESQPVHSFEAGDHPITLTVKSPQNECSSSATMPLHIYQKPDVSIEGEEVICLEKNVTALDYKSAINGSDSPISFNWEIDGVTLGNEANFTNDYRLPGAHNLKLTVDAADYCSGTAEKNIKIDSIAPSFMAAASVYSVKTGENIILHAGATGDNLQFNWYPQTGLSCYDCANPVFNSTASTQYRLTASTPEGCAVEKDIVITVIKNIDVPVNSPCTGIAMPNAFTPNGDGQNEVFYVKGCSIVFVKKFSIYDRLGRRVFMRENFLPNDKHFGWDGKVNGVHITQAETFVYLAEVVDKQGKPQSLKGTVILVK</sequence>
<dbReference type="NCBIfam" id="TIGR04131">
    <property type="entry name" value="Bac_Flav_CTERM"/>
    <property type="match status" value="1"/>
</dbReference>
<feature type="signal peptide" evidence="1">
    <location>
        <begin position="1"/>
        <end position="18"/>
    </location>
</feature>
<comment type="caution">
    <text evidence="3">The sequence shown here is derived from an EMBL/GenBank/DDBJ whole genome shotgun (WGS) entry which is preliminary data.</text>
</comment>
<evidence type="ECO:0000313" key="4">
    <source>
        <dbReference type="Proteomes" id="UP001226434"/>
    </source>
</evidence>
<feature type="chain" id="PRO_5047058537" evidence="1">
    <location>
        <begin position="19"/>
        <end position="747"/>
    </location>
</feature>
<evidence type="ECO:0000259" key="2">
    <source>
        <dbReference type="PROSITE" id="PS50093"/>
    </source>
</evidence>
<evidence type="ECO:0000256" key="1">
    <source>
        <dbReference type="SAM" id="SignalP"/>
    </source>
</evidence>
<dbReference type="Pfam" id="PF18911">
    <property type="entry name" value="PKD_4"/>
    <property type="match status" value="3"/>
</dbReference>
<accession>A0ABT6RI67</accession>
<organism evidence="3 4">
    <name type="scientific">Pinibacter soli</name>
    <dbReference type="NCBI Taxonomy" id="3044211"/>
    <lineage>
        <taxon>Bacteria</taxon>
        <taxon>Pseudomonadati</taxon>
        <taxon>Bacteroidota</taxon>
        <taxon>Chitinophagia</taxon>
        <taxon>Chitinophagales</taxon>
        <taxon>Chitinophagaceae</taxon>
        <taxon>Pinibacter</taxon>
    </lineage>
</organism>
<dbReference type="PROSITE" id="PS50093">
    <property type="entry name" value="PKD"/>
    <property type="match status" value="3"/>
</dbReference>
<dbReference type="RefSeq" id="WP_282336390.1">
    <property type="nucleotide sequence ID" value="NZ_JASBRG010000007.1"/>
</dbReference>
<reference evidence="3 4" key="1">
    <citation type="submission" date="2023-05" db="EMBL/GenBank/DDBJ databases">
        <title>Genome sequence of Pinibacter sp. MAH-24.</title>
        <authorList>
            <person name="Huq M.A."/>
        </authorList>
    </citation>
    <scope>NUCLEOTIDE SEQUENCE [LARGE SCALE GENOMIC DNA]</scope>
    <source>
        <strain evidence="3 4">MAH-24</strain>
    </source>
</reference>
<dbReference type="Proteomes" id="UP001226434">
    <property type="component" value="Unassembled WGS sequence"/>
</dbReference>
<proteinExistence type="predicted"/>
<name>A0ABT6RI67_9BACT</name>
<dbReference type="InterPro" id="IPR026341">
    <property type="entry name" value="T9SS_type_B"/>
</dbReference>
<dbReference type="SMART" id="SM00089">
    <property type="entry name" value="PKD"/>
    <property type="match status" value="4"/>
</dbReference>
<gene>
    <name evidence="3" type="ORF">QJ048_20955</name>
</gene>
<dbReference type="EMBL" id="JASBRG010000007">
    <property type="protein sequence ID" value="MDI3322272.1"/>
    <property type="molecule type" value="Genomic_DNA"/>
</dbReference>
<feature type="domain" description="PKD" evidence="2">
    <location>
        <begin position="141"/>
        <end position="185"/>
    </location>
</feature>
<keyword evidence="1" id="KW-0732">Signal</keyword>
<keyword evidence="4" id="KW-1185">Reference proteome</keyword>
<feature type="domain" description="PKD" evidence="2">
    <location>
        <begin position="423"/>
        <end position="444"/>
    </location>
</feature>
<dbReference type="InterPro" id="IPR013783">
    <property type="entry name" value="Ig-like_fold"/>
</dbReference>
<feature type="domain" description="PKD" evidence="2">
    <location>
        <begin position="327"/>
        <end position="375"/>
    </location>
</feature>
<dbReference type="CDD" id="cd00146">
    <property type="entry name" value="PKD"/>
    <property type="match status" value="3"/>
</dbReference>
<dbReference type="SUPFAM" id="SSF49299">
    <property type="entry name" value="PKD domain"/>
    <property type="match status" value="3"/>
</dbReference>
<protein>
    <submittedName>
        <fullName evidence="3">PKD domain-containing protein</fullName>
    </submittedName>
</protein>
<dbReference type="InterPro" id="IPR000601">
    <property type="entry name" value="PKD_dom"/>
</dbReference>